<gene>
    <name evidence="2" type="ordered locus">ckrop_1728</name>
</gene>
<evidence type="ECO:0000313" key="2">
    <source>
        <dbReference type="EMBL" id="ACR18449.1"/>
    </source>
</evidence>
<dbReference type="EMBL" id="CP001620">
    <property type="protein sequence ID" value="ACR18449.1"/>
    <property type="molecule type" value="Genomic_DNA"/>
</dbReference>
<dbReference type="InterPro" id="IPR011008">
    <property type="entry name" value="Dimeric_a/b-barrel"/>
</dbReference>
<sequence length="108" mass="12715">MTIMIHLFYTGTDDAAQRFAEEMTTSGTVEAIRNTKGNLRYEYFQSIDDPHTILLVDSWEDQSALDAHHESPLMQKIAQLRDKYDLHMRVERLKTDDNPPNDEQYIRR</sequence>
<dbReference type="Gene3D" id="3.30.70.100">
    <property type="match status" value="1"/>
</dbReference>
<keyword evidence="3" id="KW-1185">Reference proteome</keyword>
<dbReference type="HOGENOM" id="CLU_131496_1_0_11"/>
<dbReference type="eggNOG" id="COG1359">
    <property type="taxonomic scope" value="Bacteria"/>
</dbReference>
<reference evidence="2 3" key="1">
    <citation type="journal article" date="2008" name="J. Biotechnol.">
        <title>Ultrafast pyrosequencing of Corynebacterium kroppenstedtii DSM44385 revealed insights into the physiology of a lipophilic corynebacterium that lacks mycolic acids.</title>
        <authorList>
            <person name="Tauch A."/>
            <person name="Schneider J."/>
            <person name="Szczepanowski R."/>
            <person name="Tilker A."/>
            <person name="Viehoever P."/>
            <person name="Gartemann K.-H."/>
            <person name="Arnold W."/>
            <person name="Blom J."/>
            <person name="Brinkrolf K."/>
            <person name="Brune I."/>
            <person name="Goetker S."/>
            <person name="Weisshaar B."/>
            <person name="Goesmann A."/>
            <person name="Droege M."/>
            <person name="Puehler A."/>
        </authorList>
    </citation>
    <scope>NUCLEOTIDE SEQUENCE [LARGE SCALE GENOMIC DNA]</scope>
    <source>
        <strain evidence="3">DSM 44385 / JCM 11950 / CIP 105744 / CCUG 35717</strain>
    </source>
</reference>
<evidence type="ECO:0000313" key="3">
    <source>
        <dbReference type="Proteomes" id="UP000001473"/>
    </source>
</evidence>
<dbReference type="KEGG" id="ckp:ckrop_1728"/>
<dbReference type="PROSITE" id="PS51725">
    <property type="entry name" value="ABM"/>
    <property type="match status" value="1"/>
</dbReference>
<dbReference type="Proteomes" id="UP000001473">
    <property type="component" value="Chromosome"/>
</dbReference>
<dbReference type="AlphaFoldDB" id="C4LKU4"/>
<dbReference type="InterPro" id="IPR007138">
    <property type="entry name" value="ABM_dom"/>
</dbReference>
<evidence type="ECO:0000259" key="1">
    <source>
        <dbReference type="PROSITE" id="PS51725"/>
    </source>
</evidence>
<dbReference type="SUPFAM" id="SSF54909">
    <property type="entry name" value="Dimeric alpha+beta barrel"/>
    <property type="match status" value="1"/>
</dbReference>
<feature type="domain" description="ABM" evidence="1">
    <location>
        <begin position="3"/>
        <end position="94"/>
    </location>
</feature>
<name>C4LKU4_CORK4</name>
<dbReference type="STRING" id="645127.ckrop_1728"/>
<organism evidence="2 3">
    <name type="scientific">Corynebacterium kroppenstedtii (strain DSM 44385 / JCM 11950 / CIP 105744 / CCUG 35717)</name>
    <dbReference type="NCBI Taxonomy" id="645127"/>
    <lineage>
        <taxon>Bacteria</taxon>
        <taxon>Bacillati</taxon>
        <taxon>Actinomycetota</taxon>
        <taxon>Actinomycetes</taxon>
        <taxon>Mycobacteriales</taxon>
        <taxon>Corynebacteriaceae</taxon>
        <taxon>Corynebacterium</taxon>
    </lineage>
</organism>
<proteinExistence type="predicted"/>
<dbReference type="OrthoDB" id="5244470at2"/>
<protein>
    <recommendedName>
        <fullName evidence="1">ABM domain-containing protein</fullName>
    </recommendedName>
</protein>
<dbReference type="Pfam" id="PF03992">
    <property type="entry name" value="ABM"/>
    <property type="match status" value="1"/>
</dbReference>
<accession>C4LKU4</accession>